<keyword evidence="2" id="KW-1185">Reference proteome</keyword>
<comment type="caution">
    <text evidence="1">The sequence shown here is derived from an EMBL/GenBank/DDBJ whole genome shotgun (WGS) entry which is preliminary data.</text>
</comment>
<gene>
    <name evidence="1" type="ORF">ACFQ3T_35415</name>
</gene>
<protein>
    <recommendedName>
        <fullName evidence="3">Apolipoprotein N-acyltransferase</fullName>
    </recommendedName>
</protein>
<feature type="non-terminal residue" evidence="1">
    <location>
        <position position="1"/>
    </location>
</feature>
<organism evidence="1 2">
    <name type="scientific">Saccharothrix hoggarensis</name>
    <dbReference type="NCBI Taxonomy" id="913853"/>
    <lineage>
        <taxon>Bacteria</taxon>
        <taxon>Bacillati</taxon>
        <taxon>Actinomycetota</taxon>
        <taxon>Actinomycetes</taxon>
        <taxon>Pseudonocardiales</taxon>
        <taxon>Pseudonocardiaceae</taxon>
        <taxon>Saccharothrix</taxon>
    </lineage>
</organism>
<evidence type="ECO:0000313" key="1">
    <source>
        <dbReference type="EMBL" id="MFD1152456.1"/>
    </source>
</evidence>
<dbReference type="Proteomes" id="UP001597168">
    <property type="component" value="Unassembled WGS sequence"/>
</dbReference>
<reference evidence="2" key="1">
    <citation type="journal article" date="2019" name="Int. J. Syst. Evol. Microbiol.">
        <title>The Global Catalogue of Microorganisms (GCM) 10K type strain sequencing project: providing services to taxonomists for standard genome sequencing and annotation.</title>
        <authorList>
            <consortium name="The Broad Institute Genomics Platform"/>
            <consortium name="The Broad Institute Genome Sequencing Center for Infectious Disease"/>
            <person name="Wu L."/>
            <person name="Ma J."/>
        </authorList>
    </citation>
    <scope>NUCLEOTIDE SEQUENCE [LARGE SCALE GENOMIC DNA]</scope>
    <source>
        <strain evidence="2">CCUG 60214</strain>
    </source>
</reference>
<proteinExistence type="predicted"/>
<name>A0ABW3R662_9PSEU</name>
<sequence length="107" mass="11378">PPVELGAPGIAPVEAAPPEVAVRVSEGPEGRLLVLAAEEEPGWRAWVDGREVTIVRAWGHLVGVTVPTTASEVRVEVSSTLRELLLMLQAAAALFTLLTAIPSRRRP</sequence>
<dbReference type="EMBL" id="JBHTLK010000398">
    <property type="protein sequence ID" value="MFD1152456.1"/>
    <property type="molecule type" value="Genomic_DNA"/>
</dbReference>
<evidence type="ECO:0008006" key="3">
    <source>
        <dbReference type="Google" id="ProtNLM"/>
    </source>
</evidence>
<evidence type="ECO:0000313" key="2">
    <source>
        <dbReference type="Proteomes" id="UP001597168"/>
    </source>
</evidence>
<accession>A0ABW3R662</accession>